<gene>
    <name evidence="8" type="ORF">NQ315_011522</name>
</gene>
<evidence type="ECO:0000256" key="4">
    <source>
        <dbReference type="RuleBase" id="RU000489"/>
    </source>
</evidence>
<evidence type="ECO:0000313" key="8">
    <source>
        <dbReference type="EMBL" id="KAJ8918065.1"/>
    </source>
</evidence>
<dbReference type="PROSITE" id="PS51910">
    <property type="entry name" value="GH18_2"/>
    <property type="match status" value="1"/>
</dbReference>
<keyword evidence="3 4" id="KW-0326">Glycosidase</keyword>
<evidence type="ECO:0000313" key="9">
    <source>
        <dbReference type="Proteomes" id="UP001159042"/>
    </source>
</evidence>
<comment type="caution">
    <text evidence="8">The sequence shown here is derived from an EMBL/GenBank/DDBJ whole genome shotgun (WGS) entry which is preliminary data.</text>
</comment>
<dbReference type="SUPFAM" id="SSF51445">
    <property type="entry name" value="(Trans)glycosidases"/>
    <property type="match status" value="1"/>
</dbReference>
<keyword evidence="6" id="KW-0732">Signal</keyword>
<name>A0AAV8VVY2_9CUCU</name>
<organism evidence="8 9">
    <name type="scientific">Exocentrus adspersus</name>
    <dbReference type="NCBI Taxonomy" id="1586481"/>
    <lineage>
        <taxon>Eukaryota</taxon>
        <taxon>Metazoa</taxon>
        <taxon>Ecdysozoa</taxon>
        <taxon>Arthropoda</taxon>
        <taxon>Hexapoda</taxon>
        <taxon>Insecta</taxon>
        <taxon>Pterygota</taxon>
        <taxon>Neoptera</taxon>
        <taxon>Endopterygota</taxon>
        <taxon>Coleoptera</taxon>
        <taxon>Polyphaga</taxon>
        <taxon>Cucujiformia</taxon>
        <taxon>Chrysomeloidea</taxon>
        <taxon>Cerambycidae</taxon>
        <taxon>Lamiinae</taxon>
        <taxon>Acanthocinini</taxon>
        <taxon>Exocentrus</taxon>
    </lineage>
</organism>
<evidence type="ECO:0000256" key="2">
    <source>
        <dbReference type="ARBA" id="ARBA00023157"/>
    </source>
</evidence>
<evidence type="ECO:0000256" key="5">
    <source>
        <dbReference type="RuleBase" id="RU004453"/>
    </source>
</evidence>
<dbReference type="GO" id="GO:0006032">
    <property type="term" value="P:chitin catabolic process"/>
    <property type="evidence" value="ECO:0007669"/>
    <property type="project" value="TreeGrafter"/>
</dbReference>
<sequence>MKLVLEIVLLASAGVVYSADDCKRDMEVVCYYGSWSIYRNDIGLFTTEDIDPSLCTNIIYTFAGLGLDSKIGSLDPWADVEKRGFANLTGFKEQYPCLRTTLAIGGWNEGSIKYSVMAYTEESRKAFADSVLRFLVYYGFDGLDLDWEYPTSRGGLPDDGKNFAALLKTVKETIAPWGLTLTTAVPIDVSLLNTAYDAKVMAEVVDYVHLMAYDYVPSTSNVTGLSAPLSAIKVTVGNWIAAGLPANKLVLGVPSYGRNYVLKDSEDHDVGDPVLKAGEPGLYTAEEGFLAYYEVMEILSDPFLGMRSVHVDDTNYAYGNEEWITYETETSVRTKAQYAVDQKLGGMMIWSIDTEDFLGLYGTKFPLLNAIHEVLKQNKLKV</sequence>
<feature type="domain" description="GH18" evidence="7">
    <location>
        <begin position="26"/>
        <end position="378"/>
    </location>
</feature>
<keyword evidence="1 4" id="KW-0378">Hydrolase</keyword>
<dbReference type="Proteomes" id="UP001159042">
    <property type="component" value="Unassembled WGS sequence"/>
</dbReference>
<evidence type="ECO:0000256" key="6">
    <source>
        <dbReference type="SAM" id="SignalP"/>
    </source>
</evidence>
<dbReference type="GO" id="GO:0004568">
    <property type="term" value="F:chitinase activity"/>
    <property type="evidence" value="ECO:0007669"/>
    <property type="project" value="UniProtKB-ARBA"/>
</dbReference>
<feature type="chain" id="PRO_5043429168" description="GH18 domain-containing protein" evidence="6">
    <location>
        <begin position="19"/>
        <end position="382"/>
    </location>
</feature>
<protein>
    <recommendedName>
        <fullName evidence="7">GH18 domain-containing protein</fullName>
    </recommendedName>
</protein>
<dbReference type="InterPro" id="IPR011583">
    <property type="entry name" value="Chitinase_II/V-like_cat"/>
</dbReference>
<dbReference type="InterPro" id="IPR050314">
    <property type="entry name" value="Glycosyl_Hydrlase_18"/>
</dbReference>
<dbReference type="InterPro" id="IPR017853">
    <property type="entry name" value="GH"/>
</dbReference>
<reference evidence="8 9" key="1">
    <citation type="journal article" date="2023" name="Insect Mol. Biol.">
        <title>Genome sequencing provides insights into the evolution of gene families encoding plant cell wall-degrading enzymes in longhorned beetles.</title>
        <authorList>
            <person name="Shin N.R."/>
            <person name="Okamura Y."/>
            <person name="Kirsch R."/>
            <person name="Pauchet Y."/>
        </authorList>
    </citation>
    <scope>NUCLEOTIDE SEQUENCE [LARGE SCALE GENOMIC DNA]</scope>
    <source>
        <strain evidence="8">EAD_L_NR</strain>
    </source>
</reference>
<dbReference type="SUPFAM" id="SSF54556">
    <property type="entry name" value="Chitinase insertion domain"/>
    <property type="match status" value="1"/>
</dbReference>
<dbReference type="FunFam" id="3.10.50.10:FF:000001">
    <property type="entry name" value="Chitinase 3-like 1"/>
    <property type="match status" value="1"/>
</dbReference>
<dbReference type="Gene3D" id="3.20.20.80">
    <property type="entry name" value="Glycosidases"/>
    <property type="match status" value="1"/>
</dbReference>
<dbReference type="PANTHER" id="PTHR11177:SF403">
    <property type="entry name" value="CHITINASE 2-RELATED"/>
    <property type="match status" value="1"/>
</dbReference>
<keyword evidence="9" id="KW-1185">Reference proteome</keyword>
<dbReference type="Gene3D" id="3.10.50.10">
    <property type="match status" value="1"/>
</dbReference>
<feature type="signal peptide" evidence="6">
    <location>
        <begin position="1"/>
        <end position="18"/>
    </location>
</feature>
<dbReference type="GO" id="GO:0008061">
    <property type="term" value="F:chitin binding"/>
    <property type="evidence" value="ECO:0007669"/>
    <property type="project" value="InterPro"/>
</dbReference>
<dbReference type="PANTHER" id="PTHR11177">
    <property type="entry name" value="CHITINASE"/>
    <property type="match status" value="1"/>
</dbReference>
<dbReference type="SMART" id="SM00636">
    <property type="entry name" value="Glyco_18"/>
    <property type="match status" value="1"/>
</dbReference>
<dbReference type="GO" id="GO:0005576">
    <property type="term" value="C:extracellular region"/>
    <property type="evidence" value="ECO:0007669"/>
    <property type="project" value="TreeGrafter"/>
</dbReference>
<dbReference type="AlphaFoldDB" id="A0AAV8VVY2"/>
<comment type="similarity">
    <text evidence="5">Belongs to the glycosyl hydrolase 18 family.</text>
</comment>
<evidence type="ECO:0000256" key="3">
    <source>
        <dbReference type="ARBA" id="ARBA00023295"/>
    </source>
</evidence>
<dbReference type="InterPro" id="IPR029070">
    <property type="entry name" value="Chitinase_insertion_sf"/>
</dbReference>
<dbReference type="GO" id="GO:0005975">
    <property type="term" value="P:carbohydrate metabolic process"/>
    <property type="evidence" value="ECO:0007669"/>
    <property type="project" value="InterPro"/>
</dbReference>
<dbReference type="EMBL" id="JANEYG010000028">
    <property type="protein sequence ID" value="KAJ8918065.1"/>
    <property type="molecule type" value="Genomic_DNA"/>
</dbReference>
<evidence type="ECO:0000256" key="1">
    <source>
        <dbReference type="ARBA" id="ARBA00022801"/>
    </source>
</evidence>
<proteinExistence type="inferred from homology"/>
<evidence type="ECO:0000259" key="7">
    <source>
        <dbReference type="PROSITE" id="PS51910"/>
    </source>
</evidence>
<keyword evidence="2" id="KW-1015">Disulfide bond</keyword>
<dbReference type="PROSITE" id="PS01095">
    <property type="entry name" value="GH18_1"/>
    <property type="match status" value="1"/>
</dbReference>
<dbReference type="InterPro" id="IPR001223">
    <property type="entry name" value="Glyco_hydro18_cat"/>
</dbReference>
<dbReference type="Pfam" id="PF00704">
    <property type="entry name" value="Glyco_hydro_18"/>
    <property type="match status" value="1"/>
</dbReference>
<accession>A0AAV8VVY2</accession>
<dbReference type="InterPro" id="IPR001579">
    <property type="entry name" value="Glyco_hydro_18_chit_AS"/>
</dbReference>